<dbReference type="PANTHER" id="PTHR32294">
    <property type="entry name" value="DNA POLYMERASE III SUBUNIT ALPHA"/>
    <property type="match status" value="1"/>
</dbReference>
<evidence type="ECO:0000256" key="1">
    <source>
        <dbReference type="ARBA" id="ARBA00004496"/>
    </source>
</evidence>
<proteinExistence type="predicted"/>
<dbReference type="GO" id="GO:0005737">
    <property type="term" value="C:cytoplasm"/>
    <property type="evidence" value="ECO:0007669"/>
    <property type="project" value="UniProtKB-SubCell"/>
</dbReference>
<evidence type="ECO:0000256" key="4">
    <source>
        <dbReference type="ARBA" id="ARBA00022679"/>
    </source>
</evidence>
<dbReference type="Gene3D" id="3.20.20.140">
    <property type="entry name" value="Metal-dependent hydrolases"/>
    <property type="match status" value="1"/>
</dbReference>
<evidence type="ECO:0000259" key="9">
    <source>
        <dbReference type="SMART" id="SM00481"/>
    </source>
</evidence>
<evidence type="ECO:0000256" key="5">
    <source>
        <dbReference type="ARBA" id="ARBA00022695"/>
    </source>
</evidence>
<dbReference type="InterPro" id="IPR040982">
    <property type="entry name" value="DNA_pol3_finger"/>
</dbReference>
<dbReference type="CDD" id="cd12113">
    <property type="entry name" value="PHP_PolIIIA_DnaE3"/>
    <property type="match status" value="1"/>
</dbReference>
<organism evidence="10">
    <name type="scientific">uncultured spirochete</name>
    <dbReference type="NCBI Taxonomy" id="156406"/>
    <lineage>
        <taxon>Bacteria</taxon>
        <taxon>Pseudomonadati</taxon>
        <taxon>Spirochaetota</taxon>
        <taxon>Spirochaetia</taxon>
        <taxon>Spirochaetales</taxon>
        <taxon>environmental samples</taxon>
    </lineage>
</organism>
<dbReference type="InterPro" id="IPR029460">
    <property type="entry name" value="DNAPol_HHH"/>
</dbReference>
<dbReference type="InterPro" id="IPR004365">
    <property type="entry name" value="NA-bd_OB_tRNA"/>
</dbReference>
<dbReference type="GO" id="GO:0006260">
    <property type="term" value="P:DNA replication"/>
    <property type="evidence" value="ECO:0007669"/>
    <property type="project" value="UniProtKB-KW"/>
</dbReference>
<comment type="catalytic activity">
    <reaction evidence="8">
        <text>DNA(n) + a 2'-deoxyribonucleoside 5'-triphosphate = DNA(n+1) + diphosphate</text>
        <dbReference type="Rhea" id="RHEA:22508"/>
        <dbReference type="Rhea" id="RHEA-COMP:17339"/>
        <dbReference type="Rhea" id="RHEA-COMP:17340"/>
        <dbReference type="ChEBI" id="CHEBI:33019"/>
        <dbReference type="ChEBI" id="CHEBI:61560"/>
        <dbReference type="ChEBI" id="CHEBI:173112"/>
        <dbReference type="EC" id="2.7.7.7"/>
    </reaction>
</comment>
<dbReference type="InterPro" id="IPR041931">
    <property type="entry name" value="DNA_pol3_alpha_thumb_dom"/>
</dbReference>
<dbReference type="Pfam" id="PF14579">
    <property type="entry name" value="HHH_6"/>
    <property type="match status" value="1"/>
</dbReference>
<gene>
    <name evidence="10" type="primary">dnaE</name>
    <name evidence="10" type="ORF">SPIRO4BDMA_80103</name>
</gene>
<dbReference type="InterPro" id="IPR016195">
    <property type="entry name" value="Pol/histidinol_Pase-like"/>
</dbReference>
<dbReference type="GO" id="GO:0008408">
    <property type="term" value="F:3'-5' exonuclease activity"/>
    <property type="evidence" value="ECO:0007669"/>
    <property type="project" value="InterPro"/>
</dbReference>
<dbReference type="GO" id="GO:0003887">
    <property type="term" value="F:DNA-directed DNA polymerase activity"/>
    <property type="evidence" value="ECO:0007669"/>
    <property type="project" value="UniProtKB-KW"/>
</dbReference>
<evidence type="ECO:0000256" key="6">
    <source>
        <dbReference type="ARBA" id="ARBA00022705"/>
    </source>
</evidence>
<dbReference type="CDD" id="cd04485">
    <property type="entry name" value="DnaE_OBF"/>
    <property type="match status" value="1"/>
</dbReference>
<evidence type="ECO:0000256" key="2">
    <source>
        <dbReference type="ARBA" id="ARBA00012417"/>
    </source>
</evidence>
<dbReference type="Gene3D" id="1.10.150.870">
    <property type="match status" value="1"/>
</dbReference>
<evidence type="ECO:0000256" key="7">
    <source>
        <dbReference type="ARBA" id="ARBA00022932"/>
    </source>
</evidence>
<keyword evidence="4 10" id="KW-0808">Transferase</keyword>
<dbReference type="SMART" id="SM00481">
    <property type="entry name" value="POLIIIAc"/>
    <property type="match status" value="1"/>
</dbReference>
<evidence type="ECO:0000256" key="8">
    <source>
        <dbReference type="ARBA" id="ARBA00049244"/>
    </source>
</evidence>
<dbReference type="AlphaFoldDB" id="A0A3P3XUN1"/>
<dbReference type="Pfam" id="PF17657">
    <property type="entry name" value="DNA_pol3_finger"/>
    <property type="match status" value="1"/>
</dbReference>
<keyword evidence="5 10" id="KW-0548">Nucleotidyltransferase</keyword>
<sequence>MAEFVHLHNHTDYSLLDGAAPVPRLVKKAKAFGMPGIAITDHGNMFGVMAFEKECHDAGINPIIGCEFYVAGGSRLEKTGTENGNKYWHLLLIAENLEGYHNLLKLTSGSFTEGFYYKPRIDDELLAANSGGLIASTACLAGEIPSLILAGKLDQAVKKIGFYKELFGKDHFYLELQDHGLDEQRTVNRELIRLSRQLDVPLVATNDLHYVEREDSVAHDILLCIGTNRKRNDPSRMRFPNDQFYLKSPEEMEALFAEMPEALANTLKINEMARLKIEFPGPLLPDYQVPEGFSAPDEYLRHIAREGLKTRYPNPGSEVVQRLEYELDVIIKMGFTGYFLIVWDFIHWAKEHGIPVGPGRGSGAGSIVAYSMRITDIDPLKYDLLFERFLNPERISMPDFDVDFDFERRGEVIDYVAEKYGHDRVAQIITFGTLKAKAVIKDVARALDIPFDEANQVAKLVPEDPKMSLAKALKMEPKLAALMQNPLYSELFSIAAKLENLHRHSSIHAAGIVIGKSALTDYVPLYKDPKTGLVATQYTMEYLENCGLVKMDFLGLKTLTLIRNTLNLLHKRGIDIEEENIPDSDPKTFKMLCEGKSTSIFQFESQGMQSVLKRAKPSSIEDLIALNALYRPGPMENIDQFINSKNGKMAITYPHPSLEKYLKGTYGVIVYQEQVMQVAREVAGYSLGRADLLRRAMGKKKPEILQKEEVPFIEGAVSRGYSREDAKRIFEILTPFAGYGFNKSHAAAYSVVAYRTAYLKANYPAEFMAANLTNEISNTDKLTEYISEARQMGLSVLPPDINRSDANFSVDHGQIIYGFLGIKGVGEGIAGAIQEEREARGRFVDFIDFLTRLHDAGLNRKTMESLIMAGCFDSLKHGRRQLLNNLERAMEYVEGKRAFEASRIGSLFDMEDMGSYPDFVFEPADEFSNQEMLQSEKELLGFFFSAHPMDEYRMIWERSSTIDMGHLDHASPNREYIAVALLKEFRVHTTQNGRRMAFGQLEDFRGAIDIVIFPDMLEKNEEAFVKDRVLCVRGVFDNTRRSPSLKIQAILDPESLKKMSWRELHIQLSPALCRTEAGGEPSGTENSGLATGQLGESGLYQLRDAVYSLHGQCKVIFHLPLSGGGEALIEAGLHTTCSASDEDIAFLKRQPAVTEVWRV</sequence>
<dbReference type="InterPro" id="IPR003141">
    <property type="entry name" value="Pol/His_phosphatase_N"/>
</dbReference>
<evidence type="ECO:0000313" key="10">
    <source>
        <dbReference type="EMBL" id="SLM19996.1"/>
    </source>
</evidence>
<name>A0A3P3XUN1_9SPIR</name>
<dbReference type="EMBL" id="FWDO01000008">
    <property type="protein sequence ID" value="SLM19996.1"/>
    <property type="molecule type" value="Genomic_DNA"/>
</dbReference>
<dbReference type="NCBIfam" id="NF004226">
    <property type="entry name" value="PRK05673.1"/>
    <property type="match status" value="1"/>
</dbReference>
<dbReference type="GO" id="GO:0003676">
    <property type="term" value="F:nucleic acid binding"/>
    <property type="evidence" value="ECO:0007669"/>
    <property type="project" value="InterPro"/>
</dbReference>
<dbReference type="Pfam" id="PF07733">
    <property type="entry name" value="DNA_pol3_alpha"/>
    <property type="match status" value="1"/>
</dbReference>
<comment type="subcellular location">
    <subcellularLocation>
        <location evidence="1">Cytoplasm</location>
    </subcellularLocation>
</comment>
<keyword evidence="7" id="KW-0239">DNA-directed DNA polymerase</keyword>
<dbReference type="Pfam" id="PF02811">
    <property type="entry name" value="PHP"/>
    <property type="match status" value="1"/>
</dbReference>
<reference evidence="10" key="1">
    <citation type="submission" date="2017-02" db="EMBL/GenBank/DDBJ databases">
        <authorList>
            <person name="Regsiter A."/>
            <person name="William W."/>
        </authorList>
    </citation>
    <scope>NUCLEOTIDE SEQUENCE</scope>
    <source>
        <strain evidence="10">BdmA 4</strain>
    </source>
</reference>
<dbReference type="Gene3D" id="1.10.10.1600">
    <property type="entry name" value="Bacterial DNA polymerase III alpha subunit, thumb domain"/>
    <property type="match status" value="1"/>
</dbReference>
<dbReference type="NCBIfam" id="TIGR00594">
    <property type="entry name" value="polc"/>
    <property type="match status" value="1"/>
</dbReference>
<dbReference type="NCBIfam" id="NF005298">
    <property type="entry name" value="PRK06826.1"/>
    <property type="match status" value="1"/>
</dbReference>
<dbReference type="InterPro" id="IPR011708">
    <property type="entry name" value="DNA_pol3_alpha_NTPase_dom"/>
</dbReference>
<accession>A0A3P3XUN1</accession>
<dbReference type="Pfam" id="PF01336">
    <property type="entry name" value="tRNA_anti-codon"/>
    <property type="match status" value="1"/>
</dbReference>
<protein>
    <recommendedName>
        <fullName evidence="3">DNA polymerase III subunit alpha</fullName>
        <ecNumber evidence="2">2.7.7.7</ecNumber>
    </recommendedName>
</protein>
<dbReference type="InterPro" id="IPR004805">
    <property type="entry name" value="DnaE2/DnaE/PolC"/>
</dbReference>
<dbReference type="PANTHER" id="PTHR32294:SF0">
    <property type="entry name" value="DNA POLYMERASE III SUBUNIT ALPHA"/>
    <property type="match status" value="1"/>
</dbReference>
<evidence type="ECO:0000256" key="3">
    <source>
        <dbReference type="ARBA" id="ARBA00019114"/>
    </source>
</evidence>
<dbReference type="EC" id="2.7.7.7" evidence="2"/>
<dbReference type="SUPFAM" id="SSF89550">
    <property type="entry name" value="PHP domain-like"/>
    <property type="match status" value="1"/>
</dbReference>
<feature type="domain" description="Polymerase/histidinol phosphatase N-terminal" evidence="9">
    <location>
        <begin position="5"/>
        <end position="72"/>
    </location>
</feature>
<keyword evidence="6" id="KW-0235">DNA replication</keyword>
<dbReference type="InterPro" id="IPR004013">
    <property type="entry name" value="PHP_dom"/>
</dbReference>